<evidence type="ECO:0000313" key="12">
    <source>
        <dbReference type="Proteomes" id="UP000440732"/>
    </source>
</evidence>
<dbReference type="EMBL" id="QXGA01002144">
    <property type="protein sequence ID" value="KAE9103108.1"/>
    <property type="molecule type" value="Genomic_DNA"/>
</dbReference>
<dbReference type="EMBL" id="QXFZ01002131">
    <property type="protein sequence ID" value="KAE9080398.1"/>
    <property type="molecule type" value="Genomic_DNA"/>
</dbReference>
<organism evidence="2 8">
    <name type="scientific">Phytophthora fragariae</name>
    <dbReference type="NCBI Taxonomy" id="53985"/>
    <lineage>
        <taxon>Eukaryota</taxon>
        <taxon>Sar</taxon>
        <taxon>Stramenopiles</taxon>
        <taxon>Oomycota</taxon>
        <taxon>Peronosporomycetes</taxon>
        <taxon>Peronosporales</taxon>
        <taxon>Peronosporaceae</taxon>
        <taxon>Phytophthora</taxon>
    </lineage>
</organism>
<reference evidence="8 9" key="1">
    <citation type="submission" date="2018-08" db="EMBL/GenBank/DDBJ databases">
        <title>Genomic investigation of the strawberry pathogen Phytophthora fragariae indicates pathogenicity is determined by transcriptional variation in three key races.</title>
        <authorList>
            <person name="Adams T.M."/>
            <person name="Armitage A.D."/>
            <person name="Sobczyk M.K."/>
            <person name="Bates H.J."/>
            <person name="Dunwell J.M."/>
            <person name="Nellist C.F."/>
            <person name="Harrison R.J."/>
        </authorList>
    </citation>
    <scope>NUCLEOTIDE SEQUENCE [LARGE SCALE GENOMIC DNA]</scope>
    <source>
        <strain evidence="7 10">A4</strain>
        <strain evidence="6 11">BC-1</strain>
        <strain evidence="5 9">NOV-27</strain>
        <strain evidence="4 12">NOV-5</strain>
        <strain evidence="3 13">NOV-71</strain>
        <strain evidence="2 8">NOV-9</strain>
    </source>
</reference>
<dbReference type="Proteomes" id="UP000429523">
    <property type="component" value="Unassembled WGS sequence"/>
</dbReference>
<name>A0A6A3DY15_9STRA</name>
<dbReference type="Proteomes" id="UP000440732">
    <property type="component" value="Unassembled WGS sequence"/>
</dbReference>
<dbReference type="Proteomes" id="UP000441208">
    <property type="component" value="Unassembled WGS sequence"/>
</dbReference>
<evidence type="ECO:0000313" key="13">
    <source>
        <dbReference type="Proteomes" id="UP000441208"/>
    </source>
</evidence>
<proteinExistence type="predicted"/>
<dbReference type="Proteomes" id="UP000437068">
    <property type="component" value="Unassembled WGS sequence"/>
</dbReference>
<evidence type="ECO:0000313" key="3">
    <source>
        <dbReference type="EMBL" id="KAE9080398.1"/>
    </source>
</evidence>
<evidence type="ECO:0000313" key="7">
    <source>
        <dbReference type="EMBL" id="KAE9284717.1"/>
    </source>
</evidence>
<evidence type="ECO:0000313" key="2">
    <source>
        <dbReference type="EMBL" id="KAE8926025.1"/>
    </source>
</evidence>
<evidence type="ECO:0000313" key="4">
    <source>
        <dbReference type="EMBL" id="KAE9103108.1"/>
    </source>
</evidence>
<evidence type="ECO:0000313" key="5">
    <source>
        <dbReference type="EMBL" id="KAE9181112.1"/>
    </source>
</evidence>
<dbReference type="EMBL" id="QXGF01002133">
    <property type="protein sequence ID" value="KAE8926025.1"/>
    <property type="molecule type" value="Genomic_DNA"/>
</dbReference>
<protein>
    <submittedName>
        <fullName evidence="2">Uncharacterized protein</fullName>
    </submittedName>
</protein>
<evidence type="ECO:0000313" key="6">
    <source>
        <dbReference type="EMBL" id="KAE9192936.1"/>
    </source>
</evidence>
<evidence type="ECO:0000313" key="8">
    <source>
        <dbReference type="Proteomes" id="UP000429523"/>
    </source>
</evidence>
<dbReference type="EMBL" id="QXGE01002123">
    <property type="protein sequence ID" value="KAE9284717.1"/>
    <property type="molecule type" value="Genomic_DNA"/>
</dbReference>
<evidence type="ECO:0000256" key="1">
    <source>
        <dbReference type="SAM" id="Coils"/>
    </source>
</evidence>
<dbReference type="Proteomes" id="UP000440367">
    <property type="component" value="Unassembled WGS sequence"/>
</dbReference>
<gene>
    <name evidence="7" type="ORF">PF001_g22250</name>
    <name evidence="6" type="ORF">PF002_g24050</name>
    <name evidence="5" type="ORF">PF005_g23004</name>
    <name evidence="4" type="ORF">PF006_g22269</name>
    <name evidence="3" type="ORF">PF007_g23065</name>
    <name evidence="2" type="ORF">PF009_g23776</name>
</gene>
<evidence type="ECO:0000313" key="11">
    <source>
        <dbReference type="Proteomes" id="UP000440367"/>
    </source>
</evidence>
<keyword evidence="1" id="KW-0175">Coiled coil</keyword>
<dbReference type="Proteomes" id="UP000433483">
    <property type="component" value="Unassembled WGS sequence"/>
</dbReference>
<dbReference type="EMBL" id="QXGB01002136">
    <property type="protein sequence ID" value="KAE9181112.1"/>
    <property type="molecule type" value="Genomic_DNA"/>
</dbReference>
<evidence type="ECO:0000313" key="9">
    <source>
        <dbReference type="Proteomes" id="UP000433483"/>
    </source>
</evidence>
<evidence type="ECO:0000313" key="10">
    <source>
        <dbReference type="Proteomes" id="UP000437068"/>
    </source>
</evidence>
<accession>A0A6A3DY15</accession>
<dbReference type="AlphaFoldDB" id="A0A6A3DY15"/>
<keyword evidence="9" id="KW-1185">Reference proteome</keyword>
<dbReference type="OrthoDB" id="107282at2759"/>
<sequence>MSSIADTFDVTPVQTRQLLAPRVPAIAALAAARRAPYRRKKLKWRTRDSQASQLYNLELDVMDLKQEIQRLLEYRQILTARTLNRRDALDGYYVKVVMEYYRVFQNGYHPDAAIDATQFVMETMDENMTIGPCSGRDAMLYQWEQYTRALSGLDVRFLRSRVVSGEGQTVVTCYASYKYVVTQDTLDVIFPEAMRRHPRIANKILGCVFQPDGRFRFAFDSQTHHIMSFNFELDFLEAFAPLLQDPRDVTAFFQDARISEECLIGDCARYDGLQAQAEQQVEDKAAFPLPRGYDCSDEEHRHPSPADQFTLDSDIYYI</sequence>
<feature type="coiled-coil region" evidence="1">
    <location>
        <begin position="54"/>
        <end position="81"/>
    </location>
</feature>
<comment type="caution">
    <text evidence="2">The sequence shown here is derived from an EMBL/GenBank/DDBJ whole genome shotgun (WGS) entry which is preliminary data.</text>
</comment>
<dbReference type="EMBL" id="QXGD01002146">
    <property type="protein sequence ID" value="KAE9192936.1"/>
    <property type="molecule type" value="Genomic_DNA"/>
</dbReference>